<dbReference type="InterPro" id="IPR022399">
    <property type="entry name" value="TadA-like_ATPase"/>
</dbReference>
<dbReference type="PANTHER" id="PTHR30486:SF6">
    <property type="entry name" value="TYPE IV PILUS RETRACTATION ATPASE PILT"/>
    <property type="match status" value="1"/>
</dbReference>
<evidence type="ECO:0000313" key="4">
    <source>
        <dbReference type="Proteomes" id="UP000317638"/>
    </source>
</evidence>
<comment type="similarity">
    <text evidence="1">Belongs to the GSP E family.</text>
</comment>
<dbReference type="PANTHER" id="PTHR30486">
    <property type="entry name" value="TWITCHING MOTILITY PROTEIN PILT"/>
    <property type="match status" value="1"/>
</dbReference>
<evidence type="ECO:0000259" key="2">
    <source>
        <dbReference type="Pfam" id="PF00437"/>
    </source>
</evidence>
<dbReference type="SUPFAM" id="SSF52540">
    <property type="entry name" value="P-loop containing nucleoside triphosphate hydrolases"/>
    <property type="match status" value="1"/>
</dbReference>
<dbReference type="Gene3D" id="3.30.450.380">
    <property type="match status" value="1"/>
</dbReference>
<dbReference type="CDD" id="cd01130">
    <property type="entry name" value="VirB11-like_ATPase"/>
    <property type="match status" value="1"/>
</dbReference>
<dbReference type="InterPro" id="IPR050921">
    <property type="entry name" value="T4SS_GSP_E_ATPase"/>
</dbReference>
<organism evidence="3 4">
    <name type="scientific">Tessaracoccus rhinocerotis</name>
    <dbReference type="NCBI Taxonomy" id="1689449"/>
    <lineage>
        <taxon>Bacteria</taxon>
        <taxon>Bacillati</taxon>
        <taxon>Actinomycetota</taxon>
        <taxon>Actinomycetes</taxon>
        <taxon>Propionibacteriales</taxon>
        <taxon>Propionibacteriaceae</taxon>
        <taxon>Tessaracoccus</taxon>
    </lineage>
</organism>
<feature type="domain" description="Bacterial type II secretion system protein E" evidence="2">
    <location>
        <begin position="53"/>
        <end position="306"/>
    </location>
</feature>
<gene>
    <name evidence="3" type="ORF">FOJ82_15460</name>
</gene>
<keyword evidence="4" id="KW-1185">Reference proteome</keyword>
<evidence type="ECO:0000313" key="3">
    <source>
        <dbReference type="EMBL" id="TRY16775.1"/>
    </source>
</evidence>
<dbReference type="NCBIfam" id="TIGR03819">
    <property type="entry name" value="heli_sec_ATPase"/>
    <property type="match status" value="1"/>
</dbReference>
<name>A0A553JWE5_9ACTN</name>
<dbReference type="Gene3D" id="3.40.50.300">
    <property type="entry name" value="P-loop containing nucleotide triphosphate hydrolases"/>
    <property type="match status" value="1"/>
</dbReference>
<dbReference type="InterPro" id="IPR001482">
    <property type="entry name" value="T2SS/T4SS_dom"/>
</dbReference>
<dbReference type="Pfam" id="PF00437">
    <property type="entry name" value="T2SSE"/>
    <property type="match status" value="1"/>
</dbReference>
<dbReference type="Proteomes" id="UP000317638">
    <property type="component" value="Unassembled WGS sequence"/>
</dbReference>
<comment type="caution">
    <text evidence="3">The sequence shown here is derived from an EMBL/GenBank/DDBJ whole genome shotgun (WGS) entry which is preliminary data.</text>
</comment>
<dbReference type="OrthoDB" id="9810761at2"/>
<dbReference type="EMBL" id="VKKG01000007">
    <property type="protein sequence ID" value="TRY16775.1"/>
    <property type="molecule type" value="Genomic_DNA"/>
</dbReference>
<accession>A0A553JWE5</accession>
<sequence>MIDEQLEALQSHLGALGREHTPADVATAMRRIGMVVTDQTMLHAMEAVRRNSTGAGPLEDLVREPGVSDVVVNGADAVFVDRGRGLEPAAVRFLDDAQVRRLAVRLAASAGRRLDDSQPFVDGRLADGTRLHAVLAPVASPGTCISLRIPGGARMGLAELAASGSVVPAARALLEGIVAARLPFLVSGGTGTGKTTLLAALLALVPADERIVVVEDARELDPAHPHCVRLEGRPPNTEGVGAITLTQLVRQALRMRPDRVVLGEVRGAELSDLLTALNTGHEGGCGTIHANSIADVPARLEALAALGGLGRDACHAQVAAALRVGVHVLRLPDGRRLVSEMGLFRRDADGLVRMLPAASFHPGGETSWHAGGAELRAMAGLP</sequence>
<dbReference type="RefSeq" id="WP_143939389.1">
    <property type="nucleotide sequence ID" value="NZ_VKKG01000007.1"/>
</dbReference>
<dbReference type="GO" id="GO:0016887">
    <property type="term" value="F:ATP hydrolysis activity"/>
    <property type="evidence" value="ECO:0007669"/>
    <property type="project" value="InterPro"/>
</dbReference>
<protein>
    <submittedName>
        <fullName evidence="3">TadA family conjugal transfer-associated ATPase</fullName>
    </submittedName>
</protein>
<dbReference type="InterPro" id="IPR027417">
    <property type="entry name" value="P-loop_NTPase"/>
</dbReference>
<dbReference type="AlphaFoldDB" id="A0A553JWE5"/>
<evidence type="ECO:0000256" key="1">
    <source>
        <dbReference type="ARBA" id="ARBA00006611"/>
    </source>
</evidence>
<proteinExistence type="inferred from homology"/>
<reference evidence="3 4" key="1">
    <citation type="submission" date="2019-07" db="EMBL/GenBank/DDBJ databases">
        <authorList>
            <person name="Zhou L.-Y."/>
        </authorList>
    </citation>
    <scope>NUCLEOTIDE SEQUENCE [LARGE SCALE GENOMIC DNA]</scope>
    <source>
        <strain evidence="3 4">YIM 101269</strain>
    </source>
</reference>